<dbReference type="EMBL" id="JAESWB010000025">
    <property type="protein sequence ID" value="MBL4951087.1"/>
    <property type="molecule type" value="Genomic_DNA"/>
</dbReference>
<comment type="caution">
    <text evidence="1">The sequence shown here is derived from an EMBL/GenBank/DDBJ whole genome shotgun (WGS) entry which is preliminary data.</text>
</comment>
<name>A0ABS1TIJ6_9BACI</name>
<evidence type="ECO:0000313" key="2">
    <source>
        <dbReference type="Proteomes" id="UP000623967"/>
    </source>
</evidence>
<accession>A0ABS1TIJ6</accession>
<evidence type="ECO:0000313" key="1">
    <source>
        <dbReference type="EMBL" id="MBL4951087.1"/>
    </source>
</evidence>
<keyword evidence="2" id="KW-1185">Reference proteome</keyword>
<dbReference type="Proteomes" id="UP000623967">
    <property type="component" value="Unassembled WGS sequence"/>
</dbReference>
<organism evidence="1 2">
    <name type="scientific">Neobacillus paridis</name>
    <dbReference type="NCBI Taxonomy" id="2803862"/>
    <lineage>
        <taxon>Bacteria</taxon>
        <taxon>Bacillati</taxon>
        <taxon>Bacillota</taxon>
        <taxon>Bacilli</taxon>
        <taxon>Bacillales</taxon>
        <taxon>Bacillaceae</taxon>
        <taxon>Neobacillus</taxon>
    </lineage>
</organism>
<gene>
    <name evidence="1" type="ORF">JK635_02380</name>
</gene>
<proteinExistence type="predicted"/>
<sequence>MSKIAEFEHQLAEVETKIYELKELRNDLYTRIDEEREKENEELSITLNRKELHKLLAVFEHSIISTESVKNKKSRIDLIEFKSELSWMICDLLGYNTYEGSIDPDTLEYYTFKSTPTEFPSSRNVEGEANE</sequence>
<reference evidence="1 2" key="1">
    <citation type="submission" date="2021-01" db="EMBL/GenBank/DDBJ databases">
        <title>Genome public.</title>
        <authorList>
            <person name="Liu C."/>
            <person name="Sun Q."/>
        </authorList>
    </citation>
    <scope>NUCLEOTIDE SEQUENCE [LARGE SCALE GENOMIC DNA]</scope>
    <source>
        <strain evidence="1 2">YIM B02564</strain>
    </source>
</reference>
<protein>
    <submittedName>
        <fullName evidence="1">Uncharacterized protein</fullName>
    </submittedName>
</protein>
<dbReference type="RefSeq" id="WP_202652065.1">
    <property type="nucleotide sequence ID" value="NZ_JAESWB010000025.1"/>
</dbReference>